<protein>
    <submittedName>
        <fullName evidence="2">Uncharacterized protein</fullName>
    </submittedName>
</protein>
<accession>A0A9J6GLX2</accession>
<sequence length="295" mass="30151">MAPAQPPARPDRPAPKKRRPGRVVCEACKTGRRYGRSRLLLEAFLPARVFPLARGLFPAWRSGGVRAASAEADEENSNHLDVPGGQGAAGELFLRPPLEAAAAAAGTAVPLPRHYCAGCGGLRLTDSHDQSKFHQVHAPPPPSSSAPRKTAPAAPPGPLQPGPAATSGPAAPPAPFPAPVVAAPLPAAPPVPPATLAPALAEQVVRAALPSLINSVVEALATDPSFTAAITAEVRRRTSRVAKAVLFEEDVPLPPALCATLEAAAAGTPEGMEVADDATSSSSADTTDSENLLKF</sequence>
<dbReference type="VEuPathDB" id="VectorBase:HLOH_060799"/>
<evidence type="ECO:0000313" key="3">
    <source>
        <dbReference type="Proteomes" id="UP000821853"/>
    </source>
</evidence>
<dbReference type="AlphaFoldDB" id="A0A9J6GLX2"/>
<dbReference type="EMBL" id="JABSTR010000007">
    <property type="protein sequence ID" value="KAH9375172.1"/>
    <property type="molecule type" value="Genomic_DNA"/>
</dbReference>
<name>A0A9J6GLX2_HAELO</name>
<feature type="region of interest" description="Disordered" evidence="1">
    <location>
        <begin position="1"/>
        <end position="21"/>
    </location>
</feature>
<feature type="region of interest" description="Disordered" evidence="1">
    <location>
        <begin position="268"/>
        <end position="295"/>
    </location>
</feature>
<reference evidence="2 3" key="1">
    <citation type="journal article" date="2020" name="Cell">
        <title>Large-Scale Comparative Analyses of Tick Genomes Elucidate Their Genetic Diversity and Vector Capacities.</title>
        <authorList>
            <consortium name="Tick Genome and Microbiome Consortium (TIGMIC)"/>
            <person name="Jia N."/>
            <person name="Wang J."/>
            <person name="Shi W."/>
            <person name="Du L."/>
            <person name="Sun Y."/>
            <person name="Zhan W."/>
            <person name="Jiang J.F."/>
            <person name="Wang Q."/>
            <person name="Zhang B."/>
            <person name="Ji P."/>
            <person name="Bell-Sakyi L."/>
            <person name="Cui X.M."/>
            <person name="Yuan T.T."/>
            <person name="Jiang B.G."/>
            <person name="Yang W.F."/>
            <person name="Lam T.T."/>
            <person name="Chang Q.C."/>
            <person name="Ding S.J."/>
            <person name="Wang X.J."/>
            <person name="Zhu J.G."/>
            <person name="Ruan X.D."/>
            <person name="Zhao L."/>
            <person name="Wei J.T."/>
            <person name="Ye R.Z."/>
            <person name="Que T.C."/>
            <person name="Du C.H."/>
            <person name="Zhou Y.H."/>
            <person name="Cheng J.X."/>
            <person name="Dai P.F."/>
            <person name="Guo W.B."/>
            <person name="Han X.H."/>
            <person name="Huang E.J."/>
            <person name="Li L.F."/>
            <person name="Wei W."/>
            <person name="Gao Y.C."/>
            <person name="Liu J.Z."/>
            <person name="Shao H.Z."/>
            <person name="Wang X."/>
            <person name="Wang C.C."/>
            <person name="Yang T.C."/>
            <person name="Huo Q.B."/>
            <person name="Li W."/>
            <person name="Chen H.Y."/>
            <person name="Chen S.E."/>
            <person name="Zhou L.G."/>
            <person name="Ni X.B."/>
            <person name="Tian J.H."/>
            <person name="Sheng Y."/>
            <person name="Liu T."/>
            <person name="Pan Y.S."/>
            <person name="Xia L.Y."/>
            <person name="Li J."/>
            <person name="Zhao F."/>
            <person name="Cao W.C."/>
        </authorList>
    </citation>
    <scope>NUCLEOTIDE SEQUENCE [LARGE SCALE GENOMIC DNA]</scope>
    <source>
        <strain evidence="2">HaeL-2018</strain>
    </source>
</reference>
<proteinExistence type="predicted"/>
<feature type="region of interest" description="Disordered" evidence="1">
    <location>
        <begin position="130"/>
        <end position="173"/>
    </location>
</feature>
<feature type="compositionally biased region" description="Low complexity" evidence="1">
    <location>
        <begin position="268"/>
        <end position="286"/>
    </location>
</feature>
<evidence type="ECO:0000256" key="1">
    <source>
        <dbReference type="SAM" id="MobiDB-lite"/>
    </source>
</evidence>
<dbReference type="Proteomes" id="UP000821853">
    <property type="component" value="Chromosome 5"/>
</dbReference>
<comment type="caution">
    <text evidence="2">The sequence shown here is derived from an EMBL/GenBank/DDBJ whole genome shotgun (WGS) entry which is preliminary data.</text>
</comment>
<gene>
    <name evidence="2" type="ORF">HPB48_017261</name>
</gene>
<organism evidence="2 3">
    <name type="scientific">Haemaphysalis longicornis</name>
    <name type="common">Bush tick</name>
    <dbReference type="NCBI Taxonomy" id="44386"/>
    <lineage>
        <taxon>Eukaryota</taxon>
        <taxon>Metazoa</taxon>
        <taxon>Ecdysozoa</taxon>
        <taxon>Arthropoda</taxon>
        <taxon>Chelicerata</taxon>
        <taxon>Arachnida</taxon>
        <taxon>Acari</taxon>
        <taxon>Parasitiformes</taxon>
        <taxon>Ixodida</taxon>
        <taxon>Ixodoidea</taxon>
        <taxon>Ixodidae</taxon>
        <taxon>Haemaphysalinae</taxon>
        <taxon>Haemaphysalis</taxon>
    </lineage>
</organism>
<evidence type="ECO:0000313" key="2">
    <source>
        <dbReference type="EMBL" id="KAH9375172.1"/>
    </source>
</evidence>
<keyword evidence="3" id="KW-1185">Reference proteome</keyword>